<keyword evidence="6" id="KW-1185">Reference proteome</keyword>
<proteinExistence type="predicted"/>
<dbReference type="GO" id="GO:0003700">
    <property type="term" value="F:DNA-binding transcription factor activity"/>
    <property type="evidence" value="ECO:0007669"/>
    <property type="project" value="InterPro"/>
</dbReference>
<dbReference type="SUPFAM" id="SSF48008">
    <property type="entry name" value="GntR ligand-binding domain-like"/>
    <property type="match status" value="1"/>
</dbReference>
<dbReference type="SMART" id="SM00345">
    <property type="entry name" value="HTH_GNTR"/>
    <property type="match status" value="1"/>
</dbReference>
<evidence type="ECO:0000313" key="5">
    <source>
        <dbReference type="EMBL" id="MCT8991586.1"/>
    </source>
</evidence>
<dbReference type="PROSITE" id="PS50949">
    <property type="entry name" value="HTH_GNTR"/>
    <property type="match status" value="1"/>
</dbReference>
<dbReference type="GO" id="GO:0003677">
    <property type="term" value="F:DNA binding"/>
    <property type="evidence" value="ECO:0007669"/>
    <property type="project" value="UniProtKB-KW"/>
</dbReference>
<organism evidence="5 6">
    <name type="scientific">Chelativorans petroleitrophicus</name>
    <dbReference type="NCBI Taxonomy" id="2975484"/>
    <lineage>
        <taxon>Bacteria</taxon>
        <taxon>Pseudomonadati</taxon>
        <taxon>Pseudomonadota</taxon>
        <taxon>Alphaproteobacteria</taxon>
        <taxon>Hyphomicrobiales</taxon>
        <taxon>Phyllobacteriaceae</taxon>
        <taxon>Chelativorans</taxon>
    </lineage>
</organism>
<dbReference type="Proteomes" id="UP001149009">
    <property type="component" value="Unassembled WGS sequence"/>
</dbReference>
<sequence length="234" mass="26262">MKSGLTLLPDESRSLRQATIGNRVFEALRKAIVQLQLRPGNPLSEADIGRQLGVSRQPVREAFIKLAEIGLVEIRPQRGTFVRLISVREVQNARFLREAIEVAIARKAASQTTLERVRGLRSIVEEQHIAAREGDTVSFLRLDEAFHQALARSVDCEDAWRVLEGLKAQMDRVRYLSLPDATPLEIIIAQHQKIVDGVEGGSSEQAETAMRHHLSEILISLPKLAKERSEFFTD</sequence>
<evidence type="ECO:0000256" key="1">
    <source>
        <dbReference type="ARBA" id="ARBA00023015"/>
    </source>
</evidence>
<dbReference type="PANTHER" id="PTHR43537">
    <property type="entry name" value="TRANSCRIPTIONAL REGULATOR, GNTR FAMILY"/>
    <property type="match status" value="1"/>
</dbReference>
<gene>
    <name evidence="5" type="ORF">NYR54_15005</name>
</gene>
<evidence type="ECO:0000256" key="3">
    <source>
        <dbReference type="ARBA" id="ARBA00023163"/>
    </source>
</evidence>
<dbReference type="SMART" id="SM00895">
    <property type="entry name" value="FCD"/>
    <property type="match status" value="1"/>
</dbReference>
<dbReference type="InterPro" id="IPR000524">
    <property type="entry name" value="Tscrpt_reg_HTH_GntR"/>
</dbReference>
<dbReference type="Pfam" id="PF07729">
    <property type="entry name" value="FCD"/>
    <property type="match status" value="1"/>
</dbReference>
<dbReference type="InterPro" id="IPR011711">
    <property type="entry name" value="GntR_C"/>
</dbReference>
<dbReference type="PANTHER" id="PTHR43537:SF6">
    <property type="entry name" value="HTH-TYPE TRANSCRIPTIONAL REPRESSOR RSPR"/>
    <property type="match status" value="1"/>
</dbReference>
<accession>A0A9X2XBG8</accession>
<keyword evidence="2" id="KW-0238">DNA-binding</keyword>
<dbReference type="Gene3D" id="1.20.120.530">
    <property type="entry name" value="GntR ligand-binding domain-like"/>
    <property type="match status" value="1"/>
</dbReference>
<evidence type="ECO:0000313" key="6">
    <source>
        <dbReference type="Proteomes" id="UP001149009"/>
    </source>
</evidence>
<evidence type="ECO:0000259" key="4">
    <source>
        <dbReference type="PROSITE" id="PS50949"/>
    </source>
</evidence>
<dbReference type="InterPro" id="IPR036390">
    <property type="entry name" value="WH_DNA-bd_sf"/>
</dbReference>
<dbReference type="AlphaFoldDB" id="A0A9X2XBG8"/>
<dbReference type="InterPro" id="IPR036388">
    <property type="entry name" value="WH-like_DNA-bd_sf"/>
</dbReference>
<dbReference type="EMBL" id="JAODNV010000017">
    <property type="protein sequence ID" value="MCT8991586.1"/>
    <property type="molecule type" value="Genomic_DNA"/>
</dbReference>
<dbReference type="SUPFAM" id="SSF46785">
    <property type="entry name" value="Winged helix' DNA-binding domain"/>
    <property type="match status" value="1"/>
</dbReference>
<protein>
    <submittedName>
        <fullName evidence="5">GntR family transcriptional regulator</fullName>
    </submittedName>
</protein>
<feature type="domain" description="HTH gntR-type" evidence="4">
    <location>
        <begin position="18"/>
        <end position="85"/>
    </location>
</feature>
<keyword evidence="1" id="KW-0805">Transcription regulation</keyword>
<dbReference type="CDD" id="cd07377">
    <property type="entry name" value="WHTH_GntR"/>
    <property type="match status" value="1"/>
</dbReference>
<name>A0A9X2XBG8_9HYPH</name>
<dbReference type="Pfam" id="PF00392">
    <property type="entry name" value="GntR"/>
    <property type="match status" value="1"/>
</dbReference>
<dbReference type="InterPro" id="IPR008920">
    <property type="entry name" value="TF_FadR/GntR_C"/>
</dbReference>
<keyword evidence="3" id="KW-0804">Transcription</keyword>
<evidence type="ECO:0000256" key="2">
    <source>
        <dbReference type="ARBA" id="ARBA00023125"/>
    </source>
</evidence>
<dbReference type="Gene3D" id="1.10.10.10">
    <property type="entry name" value="Winged helix-like DNA-binding domain superfamily/Winged helix DNA-binding domain"/>
    <property type="match status" value="1"/>
</dbReference>
<reference evidence="5" key="1">
    <citation type="submission" date="2022-08" db="EMBL/GenBank/DDBJ databases">
        <title>Chelativorans sichuanense sp. nov., a paraffin oil-degrading bacterium isolated from a mixture of oil-based drill cuttings and paddy soil.</title>
        <authorList>
            <person name="Yu J."/>
            <person name="Liu H."/>
            <person name="Chen Q."/>
        </authorList>
    </citation>
    <scope>NUCLEOTIDE SEQUENCE</scope>
    <source>
        <strain evidence="5">SCAU 2101</strain>
    </source>
</reference>
<comment type="caution">
    <text evidence="5">The sequence shown here is derived from an EMBL/GenBank/DDBJ whole genome shotgun (WGS) entry which is preliminary data.</text>
</comment>